<dbReference type="Gene3D" id="1.10.60.10">
    <property type="entry name" value="Iron dependent repressor, metal binding and dimerisation domain"/>
    <property type="match status" value="1"/>
</dbReference>
<dbReference type="Proteomes" id="UP000617951">
    <property type="component" value="Unassembled WGS sequence"/>
</dbReference>
<dbReference type="Gene3D" id="1.10.10.10">
    <property type="entry name" value="Winged helix-like DNA-binding domain superfamily/Winged helix DNA-binding domain"/>
    <property type="match status" value="1"/>
</dbReference>
<dbReference type="AlphaFoldDB" id="A0A926HXH0"/>
<keyword evidence="3" id="KW-0238">DNA-binding</keyword>
<dbReference type="SMART" id="SM00529">
    <property type="entry name" value="HTH_DTXR"/>
    <property type="match status" value="1"/>
</dbReference>
<evidence type="ECO:0000256" key="2">
    <source>
        <dbReference type="ARBA" id="ARBA00023015"/>
    </source>
</evidence>
<keyword evidence="7" id="KW-1185">Reference proteome</keyword>
<evidence type="ECO:0000256" key="3">
    <source>
        <dbReference type="ARBA" id="ARBA00023125"/>
    </source>
</evidence>
<evidence type="ECO:0000256" key="4">
    <source>
        <dbReference type="ARBA" id="ARBA00023163"/>
    </source>
</evidence>
<evidence type="ECO:0000259" key="5">
    <source>
        <dbReference type="PROSITE" id="PS50944"/>
    </source>
</evidence>
<dbReference type="PROSITE" id="PS50944">
    <property type="entry name" value="HTH_DTXR"/>
    <property type="match status" value="1"/>
</dbReference>
<dbReference type="InterPro" id="IPR036388">
    <property type="entry name" value="WH-like_DNA-bd_sf"/>
</dbReference>
<dbReference type="GO" id="GO:0046914">
    <property type="term" value="F:transition metal ion binding"/>
    <property type="evidence" value="ECO:0007669"/>
    <property type="project" value="InterPro"/>
</dbReference>
<comment type="caution">
    <text evidence="6">The sequence shown here is derived from an EMBL/GenBank/DDBJ whole genome shotgun (WGS) entry which is preliminary data.</text>
</comment>
<protein>
    <submittedName>
        <fullName evidence="6">Metal-dependent transcriptional regulator</fullName>
    </submittedName>
</protein>
<comment type="similarity">
    <text evidence="1">Belongs to the DtxR/MntR family.</text>
</comment>
<evidence type="ECO:0000313" key="7">
    <source>
        <dbReference type="Proteomes" id="UP000617951"/>
    </source>
</evidence>
<feature type="domain" description="HTH dtxR-type" evidence="5">
    <location>
        <begin position="1"/>
        <end position="64"/>
    </location>
</feature>
<gene>
    <name evidence="6" type="ORF">H8693_08945</name>
</gene>
<keyword evidence="2" id="KW-0805">Transcription regulation</keyword>
<dbReference type="InterPro" id="IPR022689">
    <property type="entry name" value="Iron_dep_repressor"/>
</dbReference>
<dbReference type="Pfam" id="PF01325">
    <property type="entry name" value="Fe_dep_repress"/>
    <property type="match status" value="1"/>
</dbReference>
<evidence type="ECO:0000256" key="1">
    <source>
        <dbReference type="ARBA" id="ARBA00007871"/>
    </source>
</evidence>
<accession>A0A926HXH0</accession>
<dbReference type="InterPro" id="IPR036421">
    <property type="entry name" value="Fe_dep_repressor_sf"/>
</dbReference>
<dbReference type="GO" id="GO:0046983">
    <property type="term" value="F:protein dimerization activity"/>
    <property type="evidence" value="ECO:0007669"/>
    <property type="project" value="InterPro"/>
</dbReference>
<dbReference type="GO" id="GO:0003700">
    <property type="term" value="F:DNA-binding transcription factor activity"/>
    <property type="evidence" value="ECO:0007669"/>
    <property type="project" value="InterPro"/>
</dbReference>
<dbReference type="EMBL" id="JACRSS010000004">
    <property type="protein sequence ID" value="MBC8539060.1"/>
    <property type="molecule type" value="Genomic_DNA"/>
</dbReference>
<name>A0A926HXH0_9FIRM</name>
<dbReference type="RefSeq" id="WP_178621058.1">
    <property type="nucleotide sequence ID" value="NZ_JACRSS010000004.1"/>
</dbReference>
<dbReference type="InterPro" id="IPR001367">
    <property type="entry name" value="Fe_dep_repressor"/>
</dbReference>
<dbReference type="InterPro" id="IPR036390">
    <property type="entry name" value="WH_DNA-bd_sf"/>
</dbReference>
<dbReference type="GO" id="GO:0003677">
    <property type="term" value="F:DNA binding"/>
    <property type="evidence" value="ECO:0007669"/>
    <property type="project" value="UniProtKB-KW"/>
</dbReference>
<sequence length="125" mass="14129">MHIRESAENYLERILMLQRSKGYARSIDIARELGVSKPSVSVAMKNLRENGYIEMDPEGLLSLTDKGMEIAEKMLERHTSLSRFLIALGVEEETAYEDACKIEHDISEESFQAICAHIEKNGGLK</sequence>
<dbReference type="PANTHER" id="PTHR33238">
    <property type="entry name" value="IRON (METAL) DEPENDENT REPRESSOR, DTXR FAMILY"/>
    <property type="match status" value="1"/>
</dbReference>
<organism evidence="6 7">
    <name type="scientific">Guopingia tenuis</name>
    <dbReference type="NCBI Taxonomy" id="2763656"/>
    <lineage>
        <taxon>Bacteria</taxon>
        <taxon>Bacillati</taxon>
        <taxon>Bacillota</taxon>
        <taxon>Clostridia</taxon>
        <taxon>Christensenellales</taxon>
        <taxon>Christensenellaceae</taxon>
        <taxon>Guopingia</taxon>
    </lineage>
</organism>
<proteinExistence type="inferred from homology"/>
<dbReference type="SUPFAM" id="SSF46785">
    <property type="entry name" value="Winged helix' DNA-binding domain"/>
    <property type="match status" value="1"/>
</dbReference>
<dbReference type="PANTHER" id="PTHR33238:SF7">
    <property type="entry name" value="IRON-DEPENDENT TRANSCRIPTIONAL REGULATOR"/>
    <property type="match status" value="1"/>
</dbReference>
<dbReference type="SUPFAM" id="SSF47979">
    <property type="entry name" value="Iron-dependent repressor protein, dimerization domain"/>
    <property type="match status" value="1"/>
</dbReference>
<evidence type="ECO:0000313" key="6">
    <source>
        <dbReference type="EMBL" id="MBC8539060.1"/>
    </source>
</evidence>
<dbReference type="InterPro" id="IPR022687">
    <property type="entry name" value="HTH_DTXR"/>
</dbReference>
<keyword evidence="4" id="KW-0804">Transcription</keyword>
<reference evidence="6" key="1">
    <citation type="submission" date="2020-08" db="EMBL/GenBank/DDBJ databases">
        <title>Genome public.</title>
        <authorList>
            <person name="Liu C."/>
            <person name="Sun Q."/>
        </authorList>
    </citation>
    <scope>NUCLEOTIDE SEQUENCE</scope>
    <source>
        <strain evidence="6">NSJ-63</strain>
    </source>
</reference>
<dbReference type="Pfam" id="PF02742">
    <property type="entry name" value="Fe_dep_repr_C"/>
    <property type="match status" value="1"/>
</dbReference>
<dbReference type="InterPro" id="IPR050536">
    <property type="entry name" value="DtxR_MntR_Metal-Reg"/>
</dbReference>